<name>A0A820RE30_9BILA</name>
<evidence type="ECO:0000313" key="3">
    <source>
        <dbReference type="Proteomes" id="UP000663868"/>
    </source>
</evidence>
<evidence type="ECO:0000313" key="2">
    <source>
        <dbReference type="EMBL" id="CAF4435769.1"/>
    </source>
</evidence>
<reference evidence="2" key="1">
    <citation type="submission" date="2021-02" db="EMBL/GenBank/DDBJ databases">
        <authorList>
            <person name="Nowell W R."/>
        </authorList>
    </citation>
    <scope>NUCLEOTIDE SEQUENCE</scope>
</reference>
<protein>
    <submittedName>
        <fullName evidence="2">Uncharacterized protein</fullName>
    </submittedName>
</protein>
<feature type="compositionally biased region" description="Low complexity" evidence="1">
    <location>
        <begin position="20"/>
        <end position="29"/>
    </location>
</feature>
<dbReference type="Proteomes" id="UP000663868">
    <property type="component" value="Unassembled WGS sequence"/>
</dbReference>
<sequence>GKYIVKLGDFNLSHRLELESPSSDGSDSRSTQKGTI</sequence>
<feature type="non-terminal residue" evidence="2">
    <location>
        <position position="1"/>
    </location>
</feature>
<organism evidence="2 3">
    <name type="scientific">Adineta steineri</name>
    <dbReference type="NCBI Taxonomy" id="433720"/>
    <lineage>
        <taxon>Eukaryota</taxon>
        <taxon>Metazoa</taxon>
        <taxon>Spiralia</taxon>
        <taxon>Gnathifera</taxon>
        <taxon>Rotifera</taxon>
        <taxon>Eurotatoria</taxon>
        <taxon>Bdelloidea</taxon>
        <taxon>Adinetida</taxon>
        <taxon>Adinetidae</taxon>
        <taxon>Adineta</taxon>
    </lineage>
</organism>
<comment type="caution">
    <text evidence="2">The sequence shown here is derived from an EMBL/GenBank/DDBJ whole genome shotgun (WGS) entry which is preliminary data.</text>
</comment>
<accession>A0A820RE30</accession>
<dbReference type="AlphaFoldDB" id="A0A820RE30"/>
<evidence type="ECO:0000256" key="1">
    <source>
        <dbReference type="SAM" id="MobiDB-lite"/>
    </source>
</evidence>
<dbReference type="EMBL" id="CAJOBB010029286">
    <property type="protein sequence ID" value="CAF4435769.1"/>
    <property type="molecule type" value="Genomic_DNA"/>
</dbReference>
<proteinExistence type="predicted"/>
<feature type="region of interest" description="Disordered" evidence="1">
    <location>
        <begin position="17"/>
        <end position="36"/>
    </location>
</feature>
<feature type="non-terminal residue" evidence="2">
    <location>
        <position position="36"/>
    </location>
</feature>
<gene>
    <name evidence="2" type="ORF">KXQ929_LOCUS53062</name>
</gene>